<dbReference type="InterPro" id="IPR009060">
    <property type="entry name" value="UBA-like_sf"/>
</dbReference>
<evidence type="ECO:0000313" key="3">
    <source>
        <dbReference type="Proteomes" id="UP000233556"/>
    </source>
</evidence>
<proteinExistence type="predicted"/>
<gene>
    <name evidence="2" type="ORF">llap_16871</name>
</gene>
<name>A0A2I0TGB5_LIMLA</name>
<keyword evidence="3" id="KW-1185">Reference proteome</keyword>
<dbReference type="OrthoDB" id="2018023at2759"/>
<feature type="domain" description="UBA" evidence="1">
    <location>
        <begin position="148"/>
        <end position="180"/>
    </location>
</feature>
<organism evidence="2 3">
    <name type="scientific">Limosa lapponica baueri</name>
    <dbReference type="NCBI Taxonomy" id="1758121"/>
    <lineage>
        <taxon>Eukaryota</taxon>
        <taxon>Metazoa</taxon>
        <taxon>Chordata</taxon>
        <taxon>Craniata</taxon>
        <taxon>Vertebrata</taxon>
        <taxon>Euteleostomi</taxon>
        <taxon>Archelosauria</taxon>
        <taxon>Archosauria</taxon>
        <taxon>Dinosauria</taxon>
        <taxon>Saurischia</taxon>
        <taxon>Theropoda</taxon>
        <taxon>Coelurosauria</taxon>
        <taxon>Aves</taxon>
        <taxon>Neognathae</taxon>
        <taxon>Neoaves</taxon>
        <taxon>Charadriiformes</taxon>
        <taxon>Scolopacidae</taxon>
        <taxon>Limosa</taxon>
    </lineage>
</organism>
<dbReference type="AlphaFoldDB" id="A0A2I0TGB5"/>
<sequence length="193" mass="21346">MTPVTWKGFLKQYAKASSAQHYFLSSRVQFQKCTWCGYHLFAEPVQVPAAVLMCQRYSLEQAASGKGAAIFYSLLTSSCQLVPKPVLWLSGVVLDVTPMLKEMVHPDYKETELPVVTHQNFLVSKVPNNTSCTKRSGGPAPELQQALSASERQCVETVVNMGYSPENVLKAMKKKGQNIDQVRACATGKKPFI</sequence>
<dbReference type="InterPro" id="IPR015940">
    <property type="entry name" value="UBA"/>
</dbReference>
<accession>A0A2I0TGB5</accession>
<evidence type="ECO:0000313" key="2">
    <source>
        <dbReference type="EMBL" id="PKU32825.1"/>
    </source>
</evidence>
<reference evidence="3" key="2">
    <citation type="submission" date="2017-12" db="EMBL/GenBank/DDBJ databases">
        <title>Genome sequence of the Bar-tailed Godwit (Limosa lapponica baueri).</title>
        <authorList>
            <person name="Lima N.C.B."/>
            <person name="Parody-Merino A.M."/>
            <person name="Battley P.F."/>
            <person name="Fidler A.E."/>
            <person name="Prosdocimi F."/>
        </authorList>
    </citation>
    <scope>NUCLEOTIDE SEQUENCE [LARGE SCALE GENOMIC DNA]</scope>
</reference>
<reference evidence="3" key="1">
    <citation type="submission" date="2017-11" db="EMBL/GenBank/DDBJ databases">
        <authorList>
            <person name="Lima N.C."/>
            <person name="Parody-Merino A.M."/>
            <person name="Battley P.F."/>
            <person name="Fidler A.E."/>
            <person name="Prosdocimi F."/>
        </authorList>
    </citation>
    <scope>NUCLEOTIDE SEQUENCE [LARGE SCALE GENOMIC DNA]</scope>
</reference>
<dbReference type="Pfam" id="PF22567">
    <property type="entry name" value="UBA_9"/>
    <property type="match status" value="1"/>
</dbReference>
<dbReference type="Gene3D" id="1.10.8.10">
    <property type="entry name" value="DNA helicase RuvA subunit, C-terminal domain"/>
    <property type="match status" value="1"/>
</dbReference>
<dbReference type="PROSITE" id="PS50030">
    <property type="entry name" value="UBA"/>
    <property type="match status" value="1"/>
</dbReference>
<dbReference type="Proteomes" id="UP000233556">
    <property type="component" value="Unassembled WGS sequence"/>
</dbReference>
<protein>
    <submittedName>
        <fullName evidence="2">Ubiquitin-associated protein 1 isoform x1</fullName>
    </submittedName>
</protein>
<dbReference type="SUPFAM" id="SSF46934">
    <property type="entry name" value="UBA-like"/>
    <property type="match status" value="1"/>
</dbReference>
<evidence type="ECO:0000259" key="1">
    <source>
        <dbReference type="PROSITE" id="PS50030"/>
    </source>
</evidence>
<dbReference type="EMBL" id="KZ510802">
    <property type="protein sequence ID" value="PKU32825.1"/>
    <property type="molecule type" value="Genomic_DNA"/>
</dbReference>